<dbReference type="Proteomes" id="UP001150581">
    <property type="component" value="Unassembled WGS sequence"/>
</dbReference>
<keyword evidence="2" id="KW-1185">Reference proteome</keyword>
<organism evidence="1 2">
    <name type="scientific">Kickxella alabastrina</name>
    <dbReference type="NCBI Taxonomy" id="61397"/>
    <lineage>
        <taxon>Eukaryota</taxon>
        <taxon>Fungi</taxon>
        <taxon>Fungi incertae sedis</taxon>
        <taxon>Zoopagomycota</taxon>
        <taxon>Kickxellomycotina</taxon>
        <taxon>Kickxellomycetes</taxon>
        <taxon>Kickxellales</taxon>
        <taxon>Kickxellaceae</taxon>
        <taxon>Kickxella</taxon>
    </lineage>
</organism>
<dbReference type="EMBL" id="JANBPG010003737">
    <property type="protein sequence ID" value="KAJ1879391.1"/>
    <property type="molecule type" value="Genomic_DNA"/>
</dbReference>
<reference evidence="1" key="1">
    <citation type="submission" date="2022-07" db="EMBL/GenBank/DDBJ databases">
        <title>Phylogenomic reconstructions and comparative analyses of Kickxellomycotina fungi.</title>
        <authorList>
            <person name="Reynolds N.K."/>
            <person name="Stajich J.E."/>
            <person name="Barry K."/>
            <person name="Grigoriev I.V."/>
            <person name="Crous P."/>
            <person name="Smith M.E."/>
        </authorList>
    </citation>
    <scope>NUCLEOTIDE SEQUENCE</scope>
    <source>
        <strain evidence="1">Benny 63K</strain>
    </source>
</reference>
<gene>
    <name evidence="1" type="primary">bzz1_4</name>
    <name evidence="1" type="ORF">LPJ66_011701</name>
</gene>
<accession>A0ACC1I2X3</accession>
<evidence type="ECO:0000313" key="2">
    <source>
        <dbReference type="Proteomes" id="UP001150581"/>
    </source>
</evidence>
<comment type="caution">
    <text evidence="1">The sequence shown here is derived from an EMBL/GenBank/DDBJ whole genome shotgun (WGS) entry which is preliminary data.</text>
</comment>
<sequence length="519" mass="54578">MDSMQAIGEQRVATVKRLVAQMLDMQEAAGSEMVAGTQRAAHIVGRIAPDVDSAQFVRRRVEAGASSWEEPPDFRVVVDVASGESDGMVLDGESQVVLRNMSLQAQRESARAEREAQEKGRDAEQARQRALAGGKGSERELEKATDAEREATLAELQVVQHQALRMAVEQQLGHIDSGSPHEFKAFTVAISKICDYCGESIGGLNRKAGKCAQCEYTCHAKCQIKVQPNCPGRDPEAKSGFLGMFGTRRGTKKGKGERQRSHSTASSDGSRPSTDANAAMSLGAAQPNLPSLPPRQIQSQPQPQAQTQTQTQNHLGMLFNASSAGPSTASNSASQMSLGPRNSLSYGAAAMPRASISLLADSGNGNGNNGMGSGPVSRSSTVNRTTGMAALVPTSNPDSALVPMLYGFEGDNSTTLTVGAGDRVRVTEADSDGSGWTEVVLGSGQQGLVPTSYIDMSAYQPTPQTVPAGRALMPPPTLAQNHSPSAGPNNLSLIPVTASSAEHVVALYDFAGRDTDELS</sequence>
<protein>
    <submittedName>
        <fullName evidence="1">Protein BZZ1</fullName>
    </submittedName>
</protein>
<proteinExistence type="predicted"/>
<name>A0ACC1I2X3_9FUNG</name>
<evidence type="ECO:0000313" key="1">
    <source>
        <dbReference type="EMBL" id="KAJ1879391.1"/>
    </source>
</evidence>
<feature type="non-terminal residue" evidence="1">
    <location>
        <position position="519"/>
    </location>
</feature>